<keyword evidence="1" id="KW-0175">Coiled coil</keyword>
<name>U1FX55_ENDPU</name>
<dbReference type="EMBL" id="KE721408">
    <property type="protein sequence ID" value="ERF69452.1"/>
    <property type="molecule type" value="Genomic_DNA"/>
</dbReference>
<dbReference type="GeneID" id="19242735"/>
<reference evidence="3" key="1">
    <citation type="journal article" date="2014" name="BMC Genomics">
        <title>Genome characteristics reveal the impact of lichenization on lichen-forming fungus Endocarpon pusillum Hedwig (Verrucariales, Ascomycota).</title>
        <authorList>
            <person name="Wang Y.-Y."/>
            <person name="Liu B."/>
            <person name="Zhang X.-Y."/>
            <person name="Zhou Q.-M."/>
            <person name="Zhang T."/>
            <person name="Li H."/>
            <person name="Yu Y.-F."/>
            <person name="Zhang X.-L."/>
            <person name="Hao X.-Y."/>
            <person name="Wang M."/>
            <person name="Wang L."/>
            <person name="Wei J.-C."/>
        </authorList>
    </citation>
    <scope>NUCLEOTIDE SEQUENCE [LARGE SCALE GENOMIC DNA]</scope>
    <source>
        <strain evidence="3">Z07020 / HMAS-L-300199</strain>
    </source>
</reference>
<evidence type="ECO:0000256" key="1">
    <source>
        <dbReference type="SAM" id="Coils"/>
    </source>
</evidence>
<gene>
    <name evidence="2" type="ORF">EPUS_07856</name>
</gene>
<dbReference type="AlphaFoldDB" id="U1FX55"/>
<proteinExistence type="predicted"/>
<feature type="coiled-coil region" evidence="1">
    <location>
        <begin position="120"/>
        <end position="147"/>
    </location>
</feature>
<sequence>MEENLDMDFLSPGHPEQVEVLPKLFNPTHISENENFIDLTGDTPCTPNYPDLDELASTLKRAAEETYTPSPVKRTLKRAAEETYTPSPVKRAKRVADLEELVYNNEYGGDSERLSDIEIIKMQMTAIAALERENRKLLNLFRSQARRRMRFLSEVVKAKGLQMQTQGEFLKNMAQAELDQE</sequence>
<dbReference type="Proteomes" id="UP000019373">
    <property type="component" value="Unassembled WGS sequence"/>
</dbReference>
<protein>
    <submittedName>
        <fullName evidence="2">Uncharacterized protein</fullName>
    </submittedName>
</protein>
<organism evidence="2 3">
    <name type="scientific">Endocarpon pusillum (strain Z07020 / HMAS-L-300199)</name>
    <name type="common">Lichen-forming fungus</name>
    <dbReference type="NCBI Taxonomy" id="1263415"/>
    <lineage>
        <taxon>Eukaryota</taxon>
        <taxon>Fungi</taxon>
        <taxon>Dikarya</taxon>
        <taxon>Ascomycota</taxon>
        <taxon>Pezizomycotina</taxon>
        <taxon>Eurotiomycetes</taxon>
        <taxon>Chaetothyriomycetidae</taxon>
        <taxon>Verrucariales</taxon>
        <taxon>Verrucariaceae</taxon>
        <taxon>Endocarpon</taxon>
    </lineage>
</organism>
<dbReference type="RefSeq" id="XP_007804925.1">
    <property type="nucleotide sequence ID" value="XM_007806734.1"/>
</dbReference>
<dbReference type="HOGENOM" id="CLU_1489003_0_0_1"/>
<evidence type="ECO:0000313" key="2">
    <source>
        <dbReference type="EMBL" id="ERF69452.1"/>
    </source>
</evidence>
<accession>U1FX55</accession>
<evidence type="ECO:0000313" key="3">
    <source>
        <dbReference type="Proteomes" id="UP000019373"/>
    </source>
</evidence>
<keyword evidence="3" id="KW-1185">Reference proteome</keyword>